<feature type="active site" description="Proton donor" evidence="5">
    <location>
        <position position="211"/>
    </location>
</feature>
<dbReference type="Pfam" id="PF01048">
    <property type="entry name" value="PNP_UDP_1"/>
    <property type="match status" value="1"/>
</dbReference>
<dbReference type="HAMAP" id="MF_01627">
    <property type="entry name" value="Pur_nucleosid_phosp"/>
    <property type="match status" value="1"/>
</dbReference>
<reference evidence="7 8" key="1">
    <citation type="submission" date="2020-08" db="EMBL/GenBank/DDBJ databases">
        <authorList>
            <person name="Liu C."/>
            <person name="Sun Q."/>
        </authorList>
    </citation>
    <scope>NUCLEOTIDE SEQUENCE [LARGE SCALE GENOMIC DNA]</scope>
    <source>
        <strain evidence="7 8">NSJ-18</strain>
    </source>
</reference>
<dbReference type="EMBL" id="JACRWE010000003">
    <property type="protein sequence ID" value="MBC5996685.1"/>
    <property type="molecule type" value="Genomic_DNA"/>
</dbReference>
<dbReference type="PANTHER" id="PTHR43691:SF11">
    <property type="entry name" value="FI09636P-RELATED"/>
    <property type="match status" value="1"/>
</dbReference>
<dbReference type="NCBIfam" id="NF004489">
    <property type="entry name" value="PRK05819.1"/>
    <property type="match status" value="1"/>
</dbReference>
<proteinExistence type="inferred from homology"/>
<dbReference type="SUPFAM" id="SSF53167">
    <property type="entry name" value="Purine and uridine phosphorylases"/>
    <property type="match status" value="1"/>
</dbReference>
<keyword evidence="3 5" id="KW-0808">Transferase</keyword>
<accession>A0ABR7JP47</accession>
<dbReference type="CDD" id="cd09006">
    <property type="entry name" value="PNP_EcPNPI-like"/>
    <property type="match status" value="1"/>
</dbReference>
<evidence type="ECO:0000313" key="7">
    <source>
        <dbReference type="EMBL" id="MBC5996685.1"/>
    </source>
</evidence>
<comment type="caution">
    <text evidence="7">The sequence shown here is derived from an EMBL/GenBank/DDBJ whole genome shotgun (WGS) entry which is preliminary data.</text>
</comment>
<dbReference type="InterPro" id="IPR018016">
    <property type="entry name" value="Nucleoside_phosphorylase_CS"/>
</dbReference>
<evidence type="ECO:0000256" key="1">
    <source>
        <dbReference type="ARBA" id="ARBA00010456"/>
    </source>
</evidence>
<comment type="catalytic activity">
    <reaction evidence="5">
        <text>a purine 2'-deoxy-D-ribonucleoside + phosphate = a purine nucleobase + 2-deoxy-alpha-D-ribose 1-phosphate</text>
        <dbReference type="Rhea" id="RHEA:36431"/>
        <dbReference type="ChEBI" id="CHEBI:26386"/>
        <dbReference type="ChEBI" id="CHEBI:43474"/>
        <dbReference type="ChEBI" id="CHEBI:57259"/>
        <dbReference type="ChEBI" id="CHEBI:142361"/>
        <dbReference type="EC" id="2.4.2.1"/>
    </reaction>
</comment>
<feature type="binding site" description="in other chain" evidence="5">
    <location>
        <position position="26"/>
    </location>
    <ligand>
        <name>phosphate</name>
        <dbReference type="ChEBI" id="CHEBI:43474"/>
        <note>ligand shared between dimeric partners</note>
    </ligand>
</feature>
<keyword evidence="8" id="KW-1185">Reference proteome</keyword>
<comment type="similarity">
    <text evidence="1 5">Belongs to the PNP/UDP phosphorylase family.</text>
</comment>
<dbReference type="NCBIfam" id="NF009914">
    <property type="entry name" value="PRK13374.1"/>
    <property type="match status" value="1"/>
</dbReference>
<feature type="binding site" evidence="5">
    <location>
        <position position="49"/>
    </location>
    <ligand>
        <name>phosphate</name>
        <dbReference type="ChEBI" id="CHEBI:43474"/>
        <note>ligand shared between dimeric partners</note>
    </ligand>
</feature>
<dbReference type="GO" id="GO:0004731">
    <property type="term" value="F:purine-nucleoside phosphorylase activity"/>
    <property type="evidence" value="ECO:0007669"/>
    <property type="project" value="UniProtKB-EC"/>
</dbReference>
<dbReference type="Gene3D" id="3.40.50.1580">
    <property type="entry name" value="Nucleoside phosphorylase domain"/>
    <property type="match status" value="1"/>
</dbReference>
<evidence type="ECO:0000259" key="6">
    <source>
        <dbReference type="Pfam" id="PF01048"/>
    </source>
</evidence>
<dbReference type="NCBIfam" id="TIGR00107">
    <property type="entry name" value="deoD"/>
    <property type="match status" value="1"/>
</dbReference>
<dbReference type="InterPro" id="IPR035994">
    <property type="entry name" value="Nucleoside_phosphorylase_sf"/>
</dbReference>
<sequence length="239" mass="25906">MSKSPVPTPHNNAKVGDIAETVLLPGDPLRAKFIAETFLEDVIQYNTVRGMFGYTGTYKGKRISVQGSGMGIPSIGIYSYELIHFYGVKNLIRVGSAGAINENLKIHDVVIGMGACTNSNYADQYNLPGTFAPVASYELLQKAVNVANEQGTKVTVGNILSSDVFYNDQGLEPLRQWQKMGVLCVEMEAAALYMNASRAGVNALTILTISDCPLTGEETTSHERQVAFTKMMEIALELA</sequence>
<feature type="binding site" description="in other chain" evidence="5">
    <location>
        <position position="30"/>
    </location>
    <ligand>
        <name>phosphate</name>
        <dbReference type="ChEBI" id="CHEBI:43474"/>
        <note>ligand shared between dimeric partners</note>
    </ligand>
</feature>
<dbReference type="InterPro" id="IPR004402">
    <property type="entry name" value="DeoD-type"/>
</dbReference>
<feature type="binding site" evidence="5">
    <location>
        <position position="10"/>
    </location>
    <ligand>
        <name>a purine D-ribonucleoside</name>
        <dbReference type="ChEBI" id="CHEBI:142355"/>
        <note>ligand shared between dimeric partners</note>
    </ligand>
</feature>
<dbReference type="Proteomes" id="UP000609849">
    <property type="component" value="Unassembled WGS sequence"/>
</dbReference>
<comment type="function">
    <text evidence="5">Catalyzes the reversible phosphorolytic breakdown of the N-glycosidic bond in the beta-(deoxy)ribonucleoside molecules, with the formation of the corresponding free purine bases and pentose-1-phosphate.</text>
</comment>
<dbReference type="EC" id="2.4.2.1" evidence="5"/>
<comment type="catalytic activity">
    <reaction evidence="5">
        <text>a purine D-ribonucleoside + phosphate = a purine nucleobase + alpha-D-ribose 1-phosphate</text>
        <dbReference type="Rhea" id="RHEA:19805"/>
        <dbReference type="ChEBI" id="CHEBI:26386"/>
        <dbReference type="ChEBI" id="CHEBI:43474"/>
        <dbReference type="ChEBI" id="CHEBI:57720"/>
        <dbReference type="ChEBI" id="CHEBI:142355"/>
        <dbReference type="EC" id="2.4.2.1"/>
    </reaction>
</comment>
<evidence type="ECO:0000313" key="8">
    <source>
        <dbReference type="Proteomes" id="UP000609849"/>
    </source>
</evidence>
<name>A0ABR7JP47_9FIRM</name>
<organism evidence="7 8">
    <name type="scientific">Romboutsia faecis</name>
    <dbReference type="NCBI Taxonomy" id="2764597"/>
    <lineage>
        <taxon>Bacteria</taxon>
        <taxon>Bacillati</taxon>
        <taxon>Bacillota</taxon>
        <taxon>Clostridia</taxon>
        <taxon>Peptostreptococcales</taxon>
        <taxon>Peptostreptococcaceae</taxon>
        <taxon>Romboutsia</taxon>
    </lineage>
</organism>
<comment type="catalytic activity">
    <reaction evidence="4">
        <text>uridine + phosphate = alpha-D-ribose 1-phosphate + uracil</text>
        <dbReference type="Rhea" id="RHEA:24388"/>
        <dbReference type="ChEBI" id="CHEBI:16704"/>
        <dbReference type="ChEBI" id="CHEBI:17568"/>
        <dbReference type="ChEBI" id="CHEBI:43474"/>
        <dbReference type="ChEBI" id="CHEBI:57720"/>
        <dbReference type="EC" id="2.4.2.3"/>
    </reaction>
</comment>
<feature type="site" description="Important for catalytic activity" evidence="5">
    <location>
        <position position="224"/>
    </location>
</feature>
<keyword evidence="2 5" id="KW-0328">Glycosyltransferase</keyword>
<feature type="domain" description="Nucleoside phosphorylase" evidence="6">
    <location>
        <begin position="22"/>
        <end position="231"/>
    </location>
</feature>
<gene>
    <name evidence="5 7" type="primary">deoD</name>
    <name evidence="7" type="ORF">H8923_07925</name>
</gene>
<dbReference type="InterPro" id="IPR000845">
    <property type="entry name" value="Nucleoside_phosphorylase_d"/>
</dbReference>
<dbReference type="RefSeq" id="WP_153926226.1">
    <property type="nucleotide sequence ID" value="NZ_JACRWE010000003.1"/>
</dbReference>
<dbReference type="PROSITE" id="PS01232">
    <property type="entry name" value="PNP_UDP_1"/>
    <property type="match status" value="1"/>
</dbReference>
<feature type="binding site" description="in other chain" evidence="5">
    <location>
        <begin position="186"/>
        <end position="188"/>
    </location>
    <ligand>
        <name>a purine D-ribonucleoside</name>
        <dbReference type="ChEBI" id="CHEBI:142355"/>
        <note>ligand shared between dimeric partners</note>
    </ligand>
</feature>
<protein>
    <recommendedName>
        <fullName evidence="5">Purine nucleoside phosphorylase DeoD-type</fullName>
        <shortName evidence="5">PNP</shortName>
        <ecNumber evidence="5">2.4.2.1</ecNumber>
    </recommendedName>
</protein>
<evidence type="ECO:0000256" key="3">
    <source>
        <dbReference type="ARBA" id="ARBA00022679"/>
    </source>
</evidence>
<dbReference type="PANTHER" id="PTHR43691">
    <property type="entry name" value="URIDINE PHOSPHORYLASE"/>
    <property type="match status" value="1"/>
</dbReference>
<evidence type="ECO:0000256" key="4">
    <source>
        <dbReference type="ARBA" id="ARBA00048447"/>
    </source>
</evidence>
<feature type="binding site" description="in other chain" evidence="5">
    <location>
        <begin position="93"/>
        <end position="96"/>
    </location>
    <ligand>
        <name>phosphate</name>
        <dbReference type="ChEBI" id="CHEBI:43474"/>
        <note>ligand shared between dimeric partners</note>
    </ligand>
</feature>
<evidence type="ECO:0000256" key="2">
    <source>
        <dbReference type="ARBA" id="ARBA00022676"/>
    </source>
</evidence>
<comment type="subunit">
    <text evidence="5">Homohexamer; trimer of homodimers.</text>
</comment>
<evidence type="ECO:0000256" key="5">
    <source>
        <dbReference type="HAMAP-Rule" id="MF_01627"/>
    </source>
</evidence>
<feature type="binding site" description="in other chain" evidence="5">
    <location>
        <begin position="210"/>
        <end position="211"/>
    </location>
    <ligand>
        <name>a purine D-ribonucleoside</name>
        <dbReference type="ChEBI" id="CHEBI:142355"/>
        <note>ligand shared between dimeric partners</note>
    </ligand>
</feature>